<dbReference type="RefSeq" id="WP_034879887.1">
    <property type="nucleotide sequence ID" value="NZ_BCYC01000008.1"/>
</dbReference>
<name>A0AAW4TVJ9_BIFPS</name>
<dbReference type="EMBL" id="JAHXEI010000009">
    <property type="protein sequence ID" value="MCB4880910.1"/>
    <property type="molecule type" value="Genomic_DNA"/>
</dbReference>
<dbReference type="InterPro" id="IPR007460">
    <property type="entry name" value="BrnT_toxin"/>
</dbReference>
<dbReference type="Gene3D" id="3.10.450.530">
    <property type="entry name" value="Ribonuclease toxin, BrnT, of type II toxin-antitoxin system"/>
    <property type="match status" value="1"/>
</dbReference>
<evidence type="ECO:0000313" key="2">
    <source>
        <dbReference type="Proteomes" id="UP001197735"/>
    </source>
</evidence>
<evidence type="ECO:0000313" key="1">
    <source>
        <dbReference type="EMBL" id="MCB4880910.1"/>
    </source>
</evidence>
<gene>
    <name evidence="1" type="ORF">KZP06_09310</name>
</gene>
<proteinExistence type="predicted"/>
<dbReference type="AlphaFoldDB" id="A0AAW4TVJ9"/>
<organism evidence="1 2">
    <name type="scientific">Bifidobacterium pseudocatenulatum</name>
    <dbReference type="NCBI Taxonomy" id="28026"/>
    <lineage>
        <taxon>Bacteria</taxon>
        <taxon>Bacillati</taxon>
        <taxon>Actinomycetota</taxon>
        <taxon>Actinomycetes</taxon>
        <taxon>Bifidobacteriales</taxon>
        <taxon>Bifidobacteriaceae</taxon>
        <taxon>Bifidobacterium</taxon>
    </lineage>
</organism>
<dbReference type="Pfam" id="PF04365">
    <property type="entry name" value="BrnT_toxin"/>
    <property type="match status" value="1"/>
</dbReference>
<reference evidence="1" key="1">
    <citation type="submission" date="2021-07" db="EMBL/GenBank/DDBJ databases">
        <title>Xylan utilisation by Bifidobacterium pseudocatenulatum.</title>
        <authorList>
            <person name="Watanabe Y."/>
        </authorList>
    </citation>
    <scope>NUCLEOTIDE SEQUENCE</scope>
    <source>
        <strain evidence="1">YIT12824</strain>
    </source>
</reference>
<dbReference type="Proteomes" id="UP001197735">
    <property type="component" value="Unassembled WGS sequence"/>
</dbReference>
<protein>
    <submittedName>
        <fullName evidence="1">BrnT family toxin</fullName>
    </submittedName>
</protein>
<comment type="caution">
    <text evidence="1">The sequence shown here is derived from an EMBL/GenBank/DDBJ whole genome shotgun (WGS) entry which is preliminary data.</text>
</comment>
<sequence length="98" mass="11095">MEIVGFEWDDVKADINAHKHGVTFEEAETVFSDPLSRVIEDPDHSSYDEDRFIILGMSALSRLLVVCHCYRTANNTIRIISARKATRHESGQYAGKGR</sequence>
<dbReference type="InterPro" id="IPR038573">
    <property type="entry name" value="BrnT_sf"/>
</dbReference>
<accession>A0AAW4TVJ9</accession>